<dbReference type="EMBL" id="QJNU01000605">
    <property type="protein sequence ID" value="RYO92538.1"/>
    <property type="molecule type" value="Genomic_DNA"/>
</dbReference>
<dbReference type="AlphaFoldDB" id="A0A4Q4SYB2"/>
<organism evidence="2 3">
    <name type="scientific">Monosporascus ibericus</name>
    <dbReference type="NCBI Taxonomy" id="155417"/>
    <lineage>
        <taxon>Eukaryota</taxon>
        <taxon>Fungi</taxon>
        <taxon>Dikarya</taxon>
        <taxon>Ascomycota</taxon>
        <taxon>Pezizomycotina</taxon>
        <taxon>Sordariomycetes</taxon>
        <taxon>Xylariomycetidae</taxon>
        <taxon>Xylariales</taxon>
        <taxon>Xylariales incertae sedis</taxon>
        <taxon>Monosporascus</taxon>
    </lineage>
</organism>
<comment type="caution">
    <text evidence="2">The sequence shown here is derived from an EMBL/GenBank/DDBJ whole genome shotgun (WGS) entry which is preliminary data.</text>
</comment>
<proteinExistence type="predicted"/>
<gene>
    <name evidence="2" type="ORF">DL764_008121</name>
</gene>
<evidence type="ECO:0000313" key="2">
    <source>
        <dbReference type="EMBL" id="RYO92538.1"/>
    </source>
</evidence>
<keyword evidence="3" id="KW-1185">Reference proteome</keyword>
<name>A0A4Q4SYB2_9PEZI</name>
<reference evidence="2 3" key="1">
    <citation type="submission" date="2018-06" db="EMBL/GenBank/DDBJ databases">
        <title>Complete Genomes of Monosporascus.</title>
        <authorList>
            <person name="Robinson A.J."/>
            <person name="Natvig D.O."/>
        </authorList>
    </citation>
    <scope>NUCLEOTIDE SEQUENCE [LARGE SCALE GENOMIC DNA]</scope>
    <source>
        <strain evidence="2 3">CBS 110550</strain>
    </source>
</reference>
<evidence type="ECO:0000256" key="1">
    <source>
        <dbReference type="SAM" id="MobiDB-lite"/>
    </source>
</evidence>
<protein>
    <submittedName>
        <fullName evidence="2">Uncharacterized protein</fullName>
    </submittedName>
</protein>
<dbReference type="OrthoDB" id="4758498at2759"/>
<sequence length="181" mass="20666">MATSNHTAANPLVQHPTHLAVFTRAPSRLPCMIALVRIWAKANTPDFKPFANTDTAGSSRSGFRMWCSTVWRATRAGHTYSSQWPNADLVMKMCEKRVLICDECEIGDGFSYQHIKRWTSNAPVSSGGRTVFLPQTLIVVSNKVPFYESRGEQQRREEARDIQHEEEPGFAEVRREERDRR</sequence>
<feature type="region of interest" description="Disordered" evidence="1">
    <location>
        <begin position="150"/>
        <end position="181"/>
    </location>
</feature>
<evidence type="ECO:0000313" key="3">
    <source>
        <dbReference type="Proteomes" id="UP000293360"/>
    </source>
</evidence>
<dbReference type="STRING" id="155417.A0A4Q4SYB2"/>
<accession>A0A4Q4SYB2</accession>
<dbReference type="Proteomes" id="UP000293360">
    <property type="component" value="Unassembled WGS sequence"/>
</dbReference>